<proteinExistence type="predicted"/>
<organism evidence="7 8">
    <name type="scientific">Eremothecium cymbalariae (strain CBS 270.75 / DBVPG 7215 / KCTC 17166 / NRRL Y-17582)</name>
    <name type="common">Yeast</name>
    <dbReference type="NCBI Taxonomy" id="931890"/>
    <lineage>
        <taxon>Eukaryota</taxon>
        <taxon>Fungi</taxon>
        <taxon>Dikarya</taxon>
        <taxon>Ascomycota</taxon>
        <taxon>Saccharomycotina</taxon>
        <taxon>Saccharomycetes</taxon>
        <taxon>Saccharomycetales</taxon>
        <taxon>Saccharomycetaceae</taxon>
        <taxon>Eremothecium</taxon>
    </lineage>
</organism>
<evidence type="ECO:0000256" key="4">
    <source>
        <dbReference type="ARBA" id="ARBA00023136"/>
    </source>
</evidence>
<dbReference type="OrthoDB" id="2159384at2759"/>
<dbReference type="PANTHER" id="PTHR10783">
    <property type="entry name" value="XENOTROPIC AND POLYTROPIC RETROVIRUS RECEPTOR 1-RELATED"/>
    <property type="match status" value="1"/>
</dbReference>
<dbReference type="GO" id="GO:0016020">
    <property type="term" value="C:membrane"/>
    <property type="evidence" value="ECO:0007669"/>
    <property type="project" value="UniProtKB-SubCell"/>
</dbReference>
<sequence length="382" mass="45396">MSALKAGEVTASLSDYVFILFPIPQHVVLLVILGLWLWYWELCILSWKMDIPRVIIANDPYDIRPQPSSSRILSGTRKCVVKITKIILPWHLLVFLILQKSFNVQQDLPTWLLVAINFSGLLQFLVILFILLRSSAMLRRCLKGILFWGDIEGKPLRTNYVLLADTLTSYSKPFMDFGLYLWYLTLLPFDKKLTLTESSSEVFMNFDLAIGLLPYLIRFIQCLREYARLDNPWSTRRASFFNALKYFSYFPIIVCGLFSRISPETFPSGTIYWFMLFNSCYSFWWDITMDWKLGLLDFSSTGVERNEILRKRRLYSNDWYYYGAIVFDFVVKFMWMWELLIKRVIVSWETNLLWLHTLEVFRRWIWTFFKVETEYLSVGTKK</sequence>
<reference evidence="7 8" key="1">
    <citation type="journal article" date="2011" name="G3 (Bethesda)">
        <title>Genome evolution in the Eremothecium clade of the Saccharomyces complex revealed by comparative genomics.</title>
        <authorList>
            <person name="Wendland J."/>
            <person name="Walther A."/>
        </authorList>
    </citation>
    <scope>NUCLEOTIDE SEQUENCE [LARGE SCALE GENOMIC DNA]</scope>
    <source>
        <strain evidence="8">CBS 270.75 / DBVPG 7215 / KCTC 17166 / NRRL Y-17582</strain>
    </source>
</reference>
<dbReference type="GO" id="GO:0000301">
    <property type="term" value="P:retrograde transport, vesicle recycling within Golgi"/>
    <property type="evidence" value="ECO:0007669"/>
    <property type="project" value="EnsemblFungi"/>
</dbReference>
<dbReference type="InterPro" id="IPR004342">
    <property type="entry name" value="EXS_C"/>
</dbReference>
<dbReference type="GeneID" id="11470837"/>
<keyword evidence="4 5" id="KW-0472">Membrane</keyword>
<evidence type="ECO:0000259" key="6">
    <source>
        <dbReference type="PROSITE" id="PS51380"/>
    </source>
</evidence>
<evidence type="ECO:0000256" key="1">
    <source>
        <dbReference type="ARBA" id="ARBA00004141"/>
    </source>
</evidence>
<keyword evidence="3 5" id="KW-1133">Transmembrane helix</keyword>
<dbReference type="Proteomes" id="UP000006790">
    <property type="component" value="Chromosome 5"/>
</dbReference>
<accession>I6NDS2</accession>
<comment type="subcellular location">
    <subcellularLocation>
        <location evidence="1">Membrane</location>
        <topology evidence="1">Multi-pass membrane protein</topology>
    </subcellularLocation>
</comment>
<dbReference type="Pfam" id="PF03124">
    <property type="entry name" value="EXS"/>
    <property type="match status" value="1"/>
</dbReference>
<evidence type="ECO:0000256" key="2">
    <source>
        <dbReference type="ARBA" id="ARBA00022692"/>
    </source>
</evidence>
<dbReference type="FunCoup" id="I6NDS2">
    <property type="interactions" value="47"/>
</dbReference>
<dbReference type="eggNOG" id="KOG1162">
    <property type="taxonomic scope" value="Eukaryota"/>
</dbReference>
<feature type="transmembrane region" description="Helical" evidence="5">
    <location>
        <begin position="319"/>
        <end position="337"/>
    </location>
</feature>
<evidence type="ECO:0000313" key="7">
    <source>
        <dbReference type="EMBL" id="AET40214.1"/>
    </source>
</evidence>
<feature type="transmembrane region" description="Helical" evidence="5">
    <location>
        <begin position="240"/>
        <end position="258"/>
    </location>
</feature>
<feature type="transmembrane region" description="Helical" evidence="5">
    <location>
        <begin position="16"/>
        <end position="39"/>
    </location>
</feature>
<dbReference type="PROSITE" id="PS51380">
    <property type="entry name" value="EXS"/>
    <property type="match status" value="1"/>
</dbReference>
<dbReference type="InParanoid" id="I6NDS2"/>
<gene>
    <name evidence="7" type="ordered locus">Ecym_5466</name>
</gene>
<name>I6NDS2_ERECY</name>
<evidence type="ECO:0000313" key="8">
    <source>
        <dbReference type="Proteomes" id="UP000006790"/>
    </source>
</evidence>
<dbReference type="HOGENOM" id="CLU_765368_0_0_1"/>
<dbReference type="RefSeq" id="XP_003647031.1">
    <property type="nucleotide sequence ID" value="XM_003646983.1"/>
</dbReference>
<feature type="domain" description="EXS" evidence="6">
    <location>
        <begin position="198"/>
        <end position="382"/>
    </location>
</feature>
<dbReference type="GO" id="GO:0006621">
    <property type="term" value="P:protein retention in ER lumen"/>
    <property type="evidence" value="ECO:0007669"/>
    <property type="project" value="EnsemblFungi"/>
</dbReference>
<protein>
    <recommendedName>
        <fullName evidence="6">EXS domain-containing protein</fullName>
    </recommendedName>
</protein>
<feature type="transmembrane region" description="Helical" evidence="5">
    <location>
        <begin position="110"/>
        <end position="132"/>
    </location>
</feature>
<dbReference type="GO" id="GO:0005783">
    <property type="term" value="C:endoplasmic reticulum"/>
    <property type="evidence" value="ECO:0007669"/>
    <property type="project" value="GOC"/>
</dbReference>
<dbReference type="PANTHER" id="PTHR10783:SF46">
    <property type="entry name" value="PROTEIN ERD1 HOMOLOG 2"/>
    <property type="match status" value="1"/>
</dbReference>
<dbReference type="STRING" id="931890.I6NDS2"/>
<dbReference type="EMBL" id="CP002501">
    <property type="protein sequence ID" value="AET40214.1"/>
    <property type="molecule type" value="Genomic_DNA"/>
</dbReference>
<keyword evidence="8" id="KW-1185">Reference proteome</keyword>
<evidence type="ECO:0000256" key="5">
    <source>
        <dbReference type="SAM" id="Phobius"/>
    </source>
</evidence>
<dbReference type="KEGG" id="erc:Ecym_5466"/>
<dbReference type="OMA" id="FRRWIWI"/>
<feature type="transmembrane region" description="Helical" evidence="5">
    <location>
        <begin position="270"/>
        <end position="287"/>
    </location>
</feature>
<evidence type="ECO:0000256" key="3">
    <source>
        <dbReference type="ARBA" id="ARBA00022989"/>
    </source>
</evidence>
<dbReference type="AlphaFoldDB" id="I6NDS2"/>
<keyword evidence="2 5" id="KW-0812">Transmembrane</keyword>